<dbReference type="Proteomes" id="UP000184480">
    <property type="component" value="Unassembled WGS sequence"/>
</dbReference>
<reference evidence="2" key="1">
    <citation type="submission" date="2016-11" db="EMBL/GenBank/DDBJ databases">
        <authorList>
            <person name="Varghese N."/>
            <person name="Submissions S."/>
        </authorList>
    </citation>
    <scope>NUCLEOTIDE SEQUENCE [LARGE SCALE GENOMIC DNA]</scope>
    <source>
        <strain evidence="2">DSM 27370</strain>
    </source>
</reference>
<evidence type="ECO:0000313" key="2">
    <source>
        <dbReference type="Proteomes" id="UP000184480"/>
    </source>
</evidence>
<dbReference type="AlphaFoldDB" id="A0A1M4UQB0"/>
<name>A0A1M4UQB0_9BACT</name>
<accession>A0A1M4UQB0</accession>
<sequence>MKYVSFIGIPELMDKYFVASWLISSIFHTENNSKDFNLINVIAYADYSNHAVMTYDEFFDGLKHLISIGLVIQVEKELFTTELYKNWWNARFQNKKRIYALKEISDVEKFIRKIENTNNCRNFDFIAEIKQTDFEKAIQLYLNRFENK</sequence>
<evidence type="ECO:0000313" key="1">
    <source>
        <dbReference type="EMBL" id="SHE58783.1"/>
    </source>
</evidence>
<keyword evidence="2" id="KW-1185">Reference proteome</keyword>
<organism evidence="1 2">
    <name type="scientific">Dysgonomonas macrotermitis</name>
    <dbReference type="NCBI Taxonomy" id="1346286"/>
    <lineage>
        <taxon>Bacteria</taxon>
        <taxon>Pseudomonadati</taxon>
        <taxon>Bacteroidota</taxon>
        <taxon>Bacteroidia</taxon>
        <taxon>Bacteroidales</taxon>
        <taxon>Dysgonomonadaceae</taxon>
        <taxon>Dysgonomonas</taxon>
    </lineage>
</organism>
<dbReference type="STRING" id="1346286.SAMN05444362_101664"/>
<protein>
    <submittedName>
        <fullName evidence="1">Uncharacterized protein</fullName>
    </submittedName>
</protein>
<gene>
    <name evidence="1" type="ORF">SAMN05444362_101664</name>
</gene>
<dbReference type="EMBL" id="FQUC01000001">
    <property type="protein sequence ID" value="SHE58783.1"/>
    <property type="molecule type" value="Genomic_DNA"/>
</dbReference>
<proteinExistence type="predicted"/>